<dbReference type="InterPro" id="IPR004046">
    <property type="entry name" value="GST_C"/>
</dbReference>
<dbReference type="InterPro" id="IPR004045">
    <property type="entry name" value="Glutathione_S-Trfase_N"/>
</dbReference>
<dbReference type="SUPFAM" id="SSF52833">
    <property type="entry name" value="Thioredoxin-like"/>
    <property type="match status" value="1"/>
</dbReference>
<evidence type="ECO:0000313" key="4">
    <source>
        <dbReference type="Proteomes" id="UP000827284"/>
    </source>
</evidence>
<organism evidence="3 4">
    <name type="scientific">Entomortierella parvispora</name>
    <dbReference type="NCBI Taxonomy" id="205924"/>
    <lineage>
        <taxon>Eukaryota</taxon>
        <taxon>Fungi</taxon>
        <taxon>Fungi incertae sedis</taxon>
        <taxon>Mucoromycota</taxon>
        <taxon>Mortierellomycotina</taxon>
        <taxon>Mortierellomycetes</taxon>
        <taxon>Mortierellales</taxon>
        <taxon>Mortierellaceae</taxon>
        <taxon>Entomortierella</taxon>
    </lineage>
</organism>
<keyword evidence="4" id="KW-1185">Reference proteome</keyword>
<feature type="domain" description="GST N-terminal" evidence="1">
    <location>
        <begin position="37"/>
        <end position="120"/>
    </location>
</feature>
<evidence type="ECO:0000259" key="1">
    <source>
        <dbReference type="PROSITE" id="PS50404"/>
    </source>
</evidence>
<dbReference type="InterPro" id="IPR036249">
    <property type="entry name" value="Thioredoxin-like_sf"/>
</dbReference>
<sequence>MATTNPRLKVHYLNPNGGFKSSKERADFLATTDNKDLDFTVLYWEIASVASTTRDMLALSGVKWRNAPCPSDEEWDGGKIQTAFSVLPMLTIKGPAGQELNLSESMVIDMFLAERFGLMGDNDWEKLAISSFYSNIHFLRERTFTEVQDVPKESKKHARDLFFKYTLQKFIEDHEYHLAHNGNNGHYVGNKMSLADLHLANVIHYYSTLPWGKMALEKFSASEAIWKVKEKVDNHPGLAAWRSSDEFKKYEKGSFKWYLRCTVPGEEVVDASKSKSDAVTKELSVAEA</sequence>
<gene>
    <name evidence="3" type="ORF">EMPS_04864</name>
</gene>
<accession>A0A9P3LVT1</accession>
<feature type="domain" description="GST C-terminal" evidence="2">
    <location>
        <begin position="101"/>
        <end position="259"/>
    </location>
</feature>
<dbReference type="PROSITE" id="PS50404">
    <property type="entry name" value="GST_NTER"/>
    <property type="match status" value="1"/>
</dbReference>
<comment type="caution">
    <text evidence="3">The sequence shown here is derived from an EMBL/GenBank/DDBJ whole genome shotgun (WGS) entry which is preliminary data.</text>
</comment>
<name>A0A9P3LVT1_9FUNG</name>
<dbReference type="InterPro" id="IPR050213">
    <property type="entry name" value="GST_superfamily"/>
</dbReference>
<dbReference type="Gene3D" id="1.20.1050.10">
    <property type="match status" value="1"/>
</dbReference>
<dbReference type="Gene3D" id="3.40.30.10">
    <property type="entry name" value="Glutaredoxin"/>
    <property type="match status" value="1"/>
</dbReference>
<proteinExistence type="predicted"/>
<dbReference type="EMBL" id="BQFW01000007">
    <property type="protein sequence ID" value="GJJ72506.1"/>
    <property type="molecule type" value="Genomic_DNA"/>
</dbReference>
<reference evidence="3" key="2">
    <citation type="journal article" date="2022" name="Microbiol. Resour. Announc.">
        <title>Whole-Genome Sequence of Entomortierella parvispora E1425, a Mucoromycotan Fungus Associated with Burkholderiaceae-Related Endosymbiotic Bacteria.</title>
        <authorList>
            <person name="Herlambang A."/>
            <person name="Guo Y."/>
            <person name="Takashima Y."/>
            <person name="Narisawa K."/>
            <person name="Ohta H."/>
            <person name="Nishizawa T."/>
        </authorList>
    </citation>
    <scope>NUCLEOTIDE SEQUENCE</scope>
    <source>
        <strain evidence="3">E1425</strain>
    </source>
</reference>
<evidence type="ECO:0000313" key="3">
    <source>
        <dbReference type="EMBL" id="GJJ72506.1"/>
    </source>
</evidence>
<evidence type="ECO:0008006" key="5">
    <source>
        <dbReference type="Google" id="ProtNLM"/>
    </source>
</evidence>
<dbReference type="AlphaFoldDB" id="A0A9P3LVT1"/>
<dbReference type="GO" id="GO:0006749">
    <property type="term" value="P:glutathione metabolic process"/>
    <property type="evidence" value="ECO:0007669"/>
    <property type="project" value="TreeGrafter"/>
</dbReference>
<evidence type="ECO:0000259" key="2">
    <source>
        <dbReference type="PROSITE" id="PS50405"/>
    </source>
</evidence>
<dbReference type="GO" id="GO:0004364">
    <property type="term" value="F:glutathione transferase activity"/>
    <property type="evidence" value="ECO:0007669"/>
    <property type="project" value="TreeGrafter"/>
</dbReference>
<dbReference type="InterPro" id="IPR036282">
    <property type="entry name" value="Glutathione-S-Trfase_C_sf"/>
</dbReference>
<dbReference type="PANTHER" id="PTHR11571">
    <property type="entry name" value="GLUTATHIONE S-TRANSFERASE"/>
    <property type="match status" value="1"/>
</dbReference>
<dbReference type="PROSITE" id="PS50405">
    <property type="entry name" value="GST_CTER"/>
    <property type="match status" value="1"/>
</dbReference>
<protein>
    <recommendedName>
        <fullName evidence="5">GST C-terminal domain-containing protein</fullName>
    </recommendedName>
</protein>
<dbReference type="SUPFAM" id="SSF47616">
    <property type="entry name" value="GST C-terminal domain-like"/>
    <property type="match status" value="1"/>
</dbReference>
<dbReference type="PANTHER" id="PTHR11571:SF150">
    <property type="entry name" value="GLUTATHIONE S-TRANSFERASE"/>
    <property type="match status" value="1"/>
</dbReference>
<reference evidence="3" key="1">
    <citation type="submission" date="2021-11" db="EMBL/GenBank/DDBJ databases">
        <authorList>
            <person name="Herlambang A."/>
            <person name="Guo Y."/>
            <person name="Takashima Y."/>
            <person name="Nishizawa T."/>
        </authorList>
    </citation>
    <scope>NUCLEOTIDE SEQUENCE</scope>
    <source>
        <strain evidence="3">E1425</strain>
    </source>
</reference>
<dbReference type="Proteomes" id="UP000827284">
    <property type="component" value="Unassembled WGS sequence"/>
</dbReference>
<dbReference type="Pfam" id="PF14497">
    <property type="entry name" value="GST_C_3"/>
    <property type="match status" value="1"/>
</dbReference>
<dbReference type="InterPro" id="IPR010987">
    <property type="entry name" value="Glutathione-S-Trfase_C-like"/>
</dbReference>
<dbReference type="OrthoDB" id="414243at2759"/>